<dbReference type="EMBL" id="WSEK01000004">
    <property type="protein sequence ID" value="MVQ47895.1"/>
    <property type="molecule type" value="Genomic_DNA"/>
</dbReference>
<name>A0A6L6XQL5_9ACTN</name>
<protein>
    <submittedName>
        <fullName evidence="2">Molybdopterin-dependent oxidoreductase</fullName>
    </submittedName>
</protein>
<dbReference type="PANTHER" id="PTHR43032">
    <property type="entry name" value="PROTEIN-METHIONINE-SULFOXIDE REDUCTASE"/>
    <property type="match status" value="1"/>
</dbReference>
<dbReference type="Gene3D" id="3.90.420.10">
    <property type="entry name" value="Oxidoreductase, molybdopterin-binding domain"/>
    <property type="match status" value="1"/>
</dbReference>
<organism evidence="2 3">
    <name type="scientific">Nocardioides agri</name>
    <dbReference type="NCBI Taxonomy" id="2682843"/>
    <lineage>
        <taxon>Bacteria</taxon>
        <taxon>Bacillati</taxon>
        <taxon>Actinomycetota</taxon>
        <taxon>Actinomycetes</taxon>
        <taxon>Propionibacteriales</taxon>
        <taxon>Nocardioidaceae</taxon>
        <taxon>Nocardioides</taxon>
    </lineage>
</organism>
<reference evidence="2 3" key="1">
    <citation type="submission" date="2019-12" db="EMBL/GenBank/DDBJ databases">
        <authorList>
            <person name="Huq M.A."/>
        </authorList>
    </citation>
    <scope>NUCLEOTIDE SEQUENCE [LARGE SCALE GENOMIC DNA]</scope>
    <source>
        <strain evidence="2 3">MAH-18</strain>
    </source>
</reference>
<evidence type="ECO:0000313" key="2">
    <source>
        <dbReference type="EMBL" id="MVQ47895.1"/>
    </source>
</evidence>
<dbReference type="AlphaFoldDB" id="A0A6L6XQL5"/>
<dbReference type="SUPFAM" id="SSF56524">
    <property type="entry name" value="Oxidoreductase molybdopterin-binding domain"/>
    <property type="match status" value="1"/>
</dbReference>
<dbReference type="InterPro" id="IPR036374">
    <property type="entry name" value="OxRdtase_Mopterin-bd_sf"/>
</dbReference>
<comment type="caution">
    <text evidence="2">The sequence shown here is derived from an EMBL/GenBank/DDBJ whole genome shotgun (WGS) entry which is preliminary data.</text>
</comment>
<dbReference type="PANTHER" id="PTHR43032:SF4">
    <property type="entry name" value="OXIDOREDUCTASE MOLYBDOPTERIN-BINDING DOMAIN-CONTAINING PROTEIN"/>
    <property type="match status" value="1"/>
</dbReference>
<dbReference type="PROSITE" id="PS51318">
    <property type="entry name" value="TAT"/>
    <property type="match status" value="1"/>
</dbReference>
<accession>A0A6L6XQL5</accession>
<gene>
    <name evidence="2" type="ORF">GON03_01785</name>
</gene>
<dbReference type="Pfam" id="PF00174">
    <property type="entry name" value="Oxidored_molyb"/>
    <property type="match status" value="1"/>
</dbReference>
<sequence>MPGRPERPRSAELDGTPVGRRVVLGLLGLGAVGVVTGSTVQQGLSRALAPVQMRDPTGLSQYIPIGNTFRYYSVAGAIDSVDAASYSLAVSGLVATPTTYTLADLRSLPQAAITEDFHCVTGWRVEDVPWTGVRLAHLLDLASPSPEAVAIRFRSFDGVYTENMTLEQARDDVLVALTMYGEPVTHYHGGPVRIYAAPMYGYKSTKWLSEIELTDRTIPGYWEDRGYPLDGIIGE</sequence>
<dbReference type="InterPro" id="IPR006311">
    <property type="entry name" value="TAT_signal"/>
</dbReference>
<evidence type="ECO:0000313" key="3">
    <source>
        <dbReference type="Proteomes" id="UP000473525"/>
    </source>
</evidence>
<dbReference type="InterPro" id="IPR000572">
    <property type="entry name" value="OxRdtase_Mopterin-bd_dom"/>
</dbReference>
<dbReference type="RefSeq" id="WP_181644811.1">
    <property type="nucleotide sequence ID" value="NZ_WSEK01000004.1"/>
</dbReference>
<feature type="domain" description="Oxidoreductase molybdopterin-binding" evidence="1">
    <location>
        <begin position="76"/>
        <end position="222"/>
    </location>
</feature>
<evidence type="ECO:0000259" key="1">
    <source>
        <dbReference type="Pfam" id="PF00174"/>
    </source>
</evidence>
<keyword evidence="3" id="KW-1185">Reference proteome</keyword>
<dbReference type="Proteomes" id="UP000473525">
    <property type="component" value="Unassembled WGS sequence"/>
</dbReference>
<proteinExistence type="predicted"/>